<comment type="caution">
    <text evidence="2">The sequence shown here is derived from an EMBL/GenBank/DDBJ whole genome shotgun (WGS) entry which is preliminary data.</text>
</comment>
<feature type="region of interest" description="Disordered" evidence="1">
    <location>
        <begin position="140"/>
        <end position="194"/>
    </location>
</feature>
<accession>A0ABR7L0G2</accession>
<reference evidence="2 3" key="1">
    <citation type="submission" date="2020-06" db="EMBL/GenBank/DDBJ databases">
        <title>Actinokineospora xiongansis sp. nov., isolated from soil of Baiyangdian.</title>
        <authorList>
            <person name="Zhang X."/>
        </authorList>
    </citation>
    <scope>NUCLEOTIDE SEQUENCE [LARGE SCALE GENOMIC DNA]</scope>
    <source>
        <strain evidence="2 3">HBU206404</strain>
    </source>
</reference>
<gene>
    <name evidence="2" type="ORF">GPZ80_03155</name>
</gene>
<protein>
    <submittedName>
        <fullName evidence="2">Uncharacterized protein</fullName>
    </submittedName>
</protein>
<evidence type="ECO:0000313" key="2">
    <source>
        <dbReference type="EMBL" id="MBC6446171.1"/>
    </source>
</evidence>
<evidence type="ECO:0000256" key="1">
    <source>
        <dbReference type="SAM" id="MobiDB-lite"/>
    </source>
</evidence>
<proteinExistence type="predicted"/>
<name>A0ABR7L0G2_9PSEU</name>
<dbReference type="RefSeq" id="WP_187218204.1">
    <property type="nucleotide sequence ID" value="NZ_JABVED010000001.1"/>
</dbReference>
<evidence type="ECO:0000313" key="3">
    <source>
        <dbReference type="Proteomes" id="UP000734823"/>
    </source>
</evidence>
<dbReference type="Proteomes" id="UP000734823">
    <property type="component" value="Unassembled WGS sequence"/>
</dbReference>
<sequence length="194" mass="21214">MRGQMVINKQLYGMTVNQHDKMVTDSVWVVRLPALLPFFQITSRDQVYFDLDDSPHPATGDREFDKRHQLVDTDPAVAAQVLTPGVITTVREARLGTWTLLGDELVYAENCYLGGTGPNKVLETLGKLAMLVSQLPLHLGGGQPAPQAHSQPGYPQPHPSYPPQQPPAPYQPGYPTGYPPHPGHGYPAGPPPPR</sequence>
<keyword evidence="3" id="KW-1185">Reference proteome</keyword>
<organism evidence="2 3">
    <name type="scientific">Actinokineospora xionganensis</name>
    <dbReference type="NCBI Taxonomy" id="2684470"/>
    <lineage>
        <taxon>Bacteria</taxon>
        <taxon>Bacillati</taxon>
        <taxon>Actinomycetota</taxon>
        <taxon>Actinomycetes</taxon>
        <taxon>Pseudonocardiales</taxon>
        <taxon>Pseudonocardiaceae</taxon>
        <taxon>Actinokineospora</taxon>
    </lineage>
</organism>
<dbReference type="EMBL" id="JABVED010000001">
    <property type="protein sequence ID" value="MBC6446171.1"/>
    <property type="molecule type" value="Genomic_DNA"/>
</dbReference>
<feature type="compositionally biased region" description="Pro residues" evidence="1">
    <location>
        <begin position="154"/>
        <end position="194"/>
    </location>
</feature>